<keyword evidence="4" id="KW-0274">FAD</keyword>
<comment type="cofactor">
    <cofactor evidence="1">
        <name>FAD</name>
        <dbReference type="ChEBI" id="CHEBI:57692"/>
    </cofactor>
</comment>
<dbReference type="EMBL" id="JAEPBG010000022">
    <property type="protein sequence ID" value="MBK4738509.1"/>
    <property type="molecule type" value="Genomic_DNA"/>
</dbReference>
<dbReference type="GO" id="GO:0003995">
    <property type="term" value="F:acyl-CoA dehydrogenase activity"/>
    <property type="evidence" value="ECO:0007669"/>
    <property type="project" value="TreeGrafter"/>
</dbReference>
<dbReference type="Proteomes" id="UP000622890">
    <property type="component" value="Unassembled WGS sequence"/>
</dbReference>
<evidence type="ECO:0000256" key="3">
    <source>
        <dbReference type="ARBA" id="ARBA00022630"/>
    </source>
</evidence>
<feature type="domain" description="Acyl-CoA dehydrogenase/oxidase N-terminal" evidence="7">
    <location>
        <begin position="7"/>
        <end position="111"/>
    </location>
</feature>
<dbReference type="GO" id="GO:0050660">
    <property type="term" value="F:flavin adenine dinucleotide binding"/>
    <property type="evidence" value="ECO:0007669"/>
    <property type="project" value="InterPro"/>
</dbReference>
<evidence type="ECO:0000256" key="4">
    <source>
        <dbReference type="ARBA" id="ARBA00022827"/>
    </source>
</evidence>
<dbReference type="InterPro" id="IPR013786">
    <property type="entry name" value="AcylCoA_DH/ox_N"/>
</dbReference>
<dbReference type="InterPro" id="IPR009100">
    <property type="entry name" value="AcylCoA_DH/oxidase_NM_dom_sf"/>
</dbReference>
<dbReference type="SUPFAM" id="SSF56645">
    <property type="entry name" value="Acyl-CoA dehydrogenase NM domain-like"/>
    <property type="match status" value="1"/>
</dbReference>
<dbReference type="Pfam" id="PF02770">
    <property type="entry name" value="Acyl-CoA_dh_M"/>
    <property type="match status" value="1"/>
</dbReference>
<dbReference type="InterPro" id="IPR009075">
    <property type="entry name" value="AcylCo_DH/oxidase_C"/>
</dbReference>
<dbReference type="PANTHER" id="PTHR43884">
    <property type="entry name" value="ACYL-COA DEHYDROGENASE"/>
    <property type="match status" value="1"/>
</dbReference>
<feature type="domain" description="Acyl-CoA dehydrogenase/oxidase C-terminal" evidence="5">
    <location>
        <begin position="228"/>
        <end position="355"/>
    </location>
</feature>
<dbReference type="SUPFAM" id="SSF47203">
    <property type="entry name" value="Acyl-CoA dehydrogenase C-terminal domain-like"/>
    <property type="match status" value="1"/>
</dbReference>
<dbReference type="InterPro" id="IPR006091">
    <property type="entry name" value="Acyl-CoA_Oxase/DH_mid-dom"/>
</dbReference>
<evidence type="ECO:0000259" key="5">
    <source>
        <dbReference type="Pfam" id="PF00441"/>
    </source>
</evidence>
<dbReference type="CDD" id="cd00567">
    <property type="entry name" value="ACAD"/>
    <property type="match status" value="1"/>
</dbReference>
<comment type="caution">
    <text evidence="8">The sequence shown here is derived from an EMBL/GenBank/DDBJ whole genome shotgun (WGS) entry which is preliminary data.</text>
</comment>
<name>A0A934T328_9BURK</name>
<dbReference type="AlphaFoldDB" id="A0A934T328"/>
<dbReference type="Pfam" id="PF00441">
    <property type="entry name" value="Acyl-CoA_dh_1"/>
    <property type="match status" value="1"/>
</dbReference>
<gene>
    <name evidence="8" type="ORF">JJB74_28155</name>
</gene>
<evidence type="ECO:0000313" key="8">
    <source>
        <dbReference type="EMBL" id="MBK4738509.1"/>
    </source>
</evidence>
<dbReference type="InterPro" id="IPR046373">
    <property type="entry name" value="Acyl-CoA_Oxase/DH_mid-dom_sf"/>
</dbReference>
<dbReference type="Pfam" id="PF02771">
    <property type="entry name" value="Acyl-CoA_dh_N"/>
    <property type="match status" value="1"/>
</dbReference>
<evidence type="ECO:0000259" key="7">
    <source>
        <dbReference type="Pfam" id="PF02771"/>
    </source>
</evidence>
<dbReference type="PANTHER" id="PTHR43884:SF12">
    <property type="entry name" value="ISOVALERYL-COA DEHYDROGENASE, MITOCHONDRIAL-RELATED"/>
    <property type="match status" value="1"/>
</dbReference>
<comment type="similarity">
    <text evidence="2">Belongs to the acyl-CoA dehydrogenase family.</text>
</comment>
<dbReference type="InterPro" id="IPR036250">
    <property type="entry name" value="AcylCo_DH-like_C"/>
</dbReference>
<evidence type="ECO:0000313" key="9">
    <source>
        <dbReference type="Proteomes" id="UP000622890"/>
    </source>
</evidence>
<reference evidence="8" key="1">
    <citation type="submission" date="2021-01" db="EMBL/GenBank/DDBJ databases">
        <title>Genome sequence of strain Noviherbaspirillum sp. DKR-6.</title>
        <authorList>
            <person name="Chaudhary D.K."/>
        </authorList>
    </citation>
    <scope>NUCLEOTIDE SEQUENCE</scope>
    <source>
        <strain evidence="8">DKR-6</strain>
    </source>
</reference>
<dbReference type="Gene3D" id="1.10.540.10">
    <property type="entry name" value="Acyl-CoA dehydrogenase/oxidase, N-terminal domain"/>
    <property type="match status" value="1"/>
</dbReference>
<organism evidence="8 9">
    <name type="scientific">Noviherbaspirillum pedocola</name>
    <dbReference type="NCBI Taxonomy" id="2801341"/>
    <lineage>
        <taxon>Bacteria</taxon>
        <taxon>Pseudomonadati</taxon>
        <taxon>Pseudomonadota</taxon>
        <taxon>Betaproteobacteria</taxon>
        <taxon>Burkholderiales</taxon>
        <taxon>Oxalobacteraceae</taxon>
        <taxon>Noviherbaspirillum</taxon>
    </lineage>
</organism>
<dbReference type="InterPro" id="IPR037069">
    <property type="entry name" value="AcylCoA_DH/ox_N_sf"/>
</dbReference>
<accession>A0A934T328</accession>
<dbReference type="RefSeq" id="WP_200597795.1">
    <property type="nucleotide sequence ID" value="NZ_JAEPBG010000022.1"/>
</dbReference>
<keyword evidence="9" id="KW-1185">Reference proteome</keyword>
<proteinExistence type="inferred from homology"/>
<evidence type="ECO:0000259" key="6">
    <source>
        <dbReference type="Pfam" id="PF02770"/>
    </source>
</evidence>
<keyword evidence="3" id="KW-0285">Flavoprotein</keyword>
<evidence type="ECO:0000256" key="1">
    <source>
        <dbReference type="ARBA" id="ARBA00001974"/>
    </source>
</evidence>
<feature type="domain" description="Acyl-CoA oxidase/dehydrogenase middle" evidence="6">
    <location>
        <begin position="123"/>
        <end position="210"/>
    </location>
</feature>
<protein>
    <submittedName>
        <fullName evidence="8">Acyl-CoA dehydrogenase</fullName>
    </submittedName>
</protein>
<dbReference type="Gene3D" id="1.20.140.10">
    <property type="entry name" value="Butyryl-CoA Dehydrogenase, subunit A, domain 3"/>
    <property type="match status" value="1"/>
</dbReference>
<dbReference type="Gene3D" id="2.40.110.10">
    <property type="entry name" value="Butyryl-CoA Dehydrogenase, subunit A, domain 2"/>
    <property type="match status" value="1"/>
</dbReference>
<evidence type="ECO:0000256" key="2">
    <source>
        <dbReference type="ARBA" id="ARBA00009347"/>
    </source>
</evidence>
<sequence>MISFELNEEQVIAQASVREFAAEVLTPAAQHADDQSALPSSVLAKLWELGIVQARAEEGVSDTAIMNALLLEELACGDASAAVAVAAPLGFVTAIAEQGSPAQKAHYLPLLSGDDFHGAAVLLMEPSVSFSSAKLATKARKVAEGYCINGVKSFVPLADQCQHFLVLAELDGRPQAFIIDAETARVERRNVPATLGLRGLRAGEIAFNDVIVPEQNILGEGAGCDAERLMDASRAALSAILTGVSACILNYVIPYTKDRIAHGEALAKKQTIAFRIADMHMKTEAMRWMHWRAARSVDHGSSTARLCRLAQIYANTHAMWVADEGLQMLGGHGFTREYPLEMWYRNVRTLSLLDGMVGV</sequence>